<sequence length="242" mass="25500">MALALIAGPSFAAAGDPPAAAPASVITTASAAQAPAATSLAQAPAKKPAQTAAKTPKKPKVAPDAQPTKAASVYLFRGFMGVFSLGMDELQTKLNAQGVKTKLLPHTGWAGVVNEIVAEAKSRPKGRYPIVIVGHSLGANAALMLAYRLGEQGVPVNLVITIDPTVPRPVSPTVGRYFNIYQANNGIGVAIDPAGISPKRVENYNTWDHANLTKPDVTHFTLDKNNDIQKQMYTLIMQALKR</sequence>
<feature type="region of interest" description="Disordered" evidence="1">
    <location>
        <begin position="37"/>
        <end position="65"/>
    </location>
</feature>
<protein>
    <recommendedName>
        <fullName evidence="2">Thioesterase domain-containing protein</fullName>
    </recommendedName>
</protein>
<dbReference type="EMBL" id="JACIDS010000001">
    <property type="protein sequence ID" value="MBB3929457.1"/>
    <property type="molecule type" value="Genomic_DNA"/>
</dbReference>
<dbReference type="InterPro" id="IPR029058">
    <property type="entry name" value="AB_hydrolase_fold"/>
</dbReference>
<evidence type="ECO:0000313" key="3">
    <source>
        <dbReference type="EMBL" id="MBB3929457.1"/>
    </source>
</evidence>
<feature type="domain" description="Thioesterase" evidence="2">
    <location>
        <begin position="101"/>
        <end position="167"/>
    </location>
</feature>
<dbReference type="Proteomes" id="UP000553963">
    <property type="component" value="Unassembled WGS sequence"/>
</dbReference>
<dbReference type="SUPFAM" id="SSF53474">
    <property type="entry name" value="alpha/beta-Hydrolases"/>
    <property type="match status" value="1"/>
</dbReference>
<dbReference type="Gene3D" id="3.40.50.1820">
    <property type="entry name" value="alpha/beta hydrolase"/>
    <property type="match status" value="1"/>
</dbReference>
<organism evidence="3 4">
    <name type="scientific">Kaistia hirudinis</name>
    <dbReference type="NCBI Taxonomy" id="1293440"/>
    <lineage>
        <taxon>Bacteria</taxon>
        <taxon>Pseudomonadati</taxon>
        <taxon>Pseudomonadota</taxon>
        <taxon>Alphaproteobacteria</taxon>
        <taxon>Hyphomicrobiales</taxon>
        <taxon>Kaistiaceae</taxon>
        <taxon>Kaistia</taxon>
    </lineage>
</organism>
<proteinExistence type="predicted"/>
<evidence type="ECO:0000256" key="1">
    <source>
        <dbReference type="SAM" id="MobiDB-lite"/>
    </source>
</evidence>
<evidence type="ECO:0000313" key="4">
    <source>
        <dbReference type="Proteomes" id="UP000553963"/>
    </source>
</evidence>
<feature type="compositionally biased region" description="Low complexity" evidence="1">
    <location>
        <begin position="37"/>
        <end position="54"/>
    </location>
</feature>
<accession>A0A840AK95</accession>
<dbReference type="Pfam" id="PF00975">
    <property type="entry name" value="Thioesterase"/>
    <property type="match status" value="1"/>
</dbReference>
<dbReference type="RefSeq" id="WP_183397116.1">
    <property type="nucleotide sequence ID" value="NZ_JACIDS010000001.1"/>
</dbReference>
<reference evidence="3 4" key="1">
    <citation type="submission" date="2020-08" db="EMBL/GenBank/DDBJ databases">
        <title>Genomic Encyclopedia of Type Strains, Phase IV (KMG-IV): sequencing the most valuable type-strain genomes for metagenomic binning, comparative biology and taxonomic classification.</title>
        <authorList>
            <person name="Goeker M."/>
        </authorList>
    </citation>
    <scope>NUCLEOTIDE SEQUENCE [LARGE SCALE GENOMIC DNA]</scope>
    <source>
        <strain evidence="3 4">DSM 25966</strain>
    </source>
</reference>
<keyword evidence="4" id="KW-1185">Reference proteome</keyword>
<evidence type="ECO:0000259" key="2">
    <source>
        <dbReference type="Pfam" id="PF00975"/>
    </source>
</evidence>
<dbReference type="CDD" id="cd00741">
    <property type="entry name" value="Lipase"/>
    <property type="match status" value="1"/>
</dbReference>
<dbReference type="InterPro" id="IPR001031">
    <property type="entry name" value="Thioesterase"/>
</dbReference>
<comment type="caution">
    <text evidence="3">The sequence shown here is derived from an EMBL/GenBank/DDBJ whole genome shotgun (WGS) entry which is preliminary data.</text>
</comment>
<dbReference type="AlphaFoldDB" id="A0A840AK95"/>
<name>A0A840AK95_9HYPH</name>
<gene>
    <name evidence="3" type="ORF">GGR25_000476</name>
</gene>